<organism evidence="2 3">
    <name type="scientific">Lithocarpus litseifolius</name>
    <dbReference type="NCBI Taxonomy" id="425828"/>
    <lineage>
        <taxon>Eukaryota</taxon>
        <taxon>Viridiplantae</taxon>
        <taxon>Streptophyta</taxon>
        <taxon>Embryophyta</taxon>
        <taxon>Tracheophyta</taxon>
        <taxon>Spermatophyta</taxon>
        <taxon>Magnoliopsida</taxon>
        <taxon>eudicotyledons</taxon>
        <taxon>Gunneridae</taxon>
        <taxon>Pentapetalae</taxon>
        <taxon>rosids</taxon>
        <taxon>fabids</taxon>
        <taxon>Fagales</taxon>
        <taxon>Fagaceae</taxon>
        <taxon>Lithocarpus</taxon>
    </lineage>
</organism>
<dbReference type="Proteomes" id="UP001459277">
    <property type="component" value="Unassembled WGS sequence"/>
</dbReference>
<evidence type="ECO:0000313" key="2">
    <source>
        <dbReference type="EMBL" id="KAL0012391.1"/>
    </source>
</evidence>
<keyword evidence="3" id="KW-1185">Reference proteome</keyword>
<sequence>MISGKEEFEAKIEGLKFALKWASTEEEDSMVINKIVTVLEHAIVLNESVKKKIGLNVLPLPLNKFFKLAADLESFMSHTQIPKAQNLTYMDLSTFECDLKKSEKKLKGLRKMETDEGKLNFDLDEKIYQMYKDFLTRVIKFKELVVVGGRLFAGFQEGLEYLQRPPIDRTSKLVENIIKANETKRVKSYFEAGCISTHDGVHSISKLHTCQLGLRDHLSK</sequence>
<accession>A0AAW2DTT3</accession>
<dbReference type="Pfam" id="PF25071">
    <property type="entry name" value="DUF7795"/>
    <property type="match status" value="1"/>
</dbReference>
<dbReference type="PANTHER" id="PTHR35305">
    <property type="entry name" value="FAD-BINDING PROTEIN"/>
    <property type="match status" value="1"/>
</dbReference>
<comment type="caution">
    <text evidence="2">The sequence shown here is derived from an EMBL/GenBank/DDBJ whole genome shotgun (WGS) entry which is preliminary data.</text>
</comment>
<proteinExistence type="predicted"/>
<evidence type="ECO:0000259" key="1">
    <source>
        <dbReference type="Pfam" id="PF25071"/>
    </source>
</evidence>
<name>A0AAW2DTT3_9ROSI</name>
<feature type="non-terminal residue" evidence="2">
    <location>
        <position position="220"/>
    </location>
</feature>
<dbReference type="PANTHER" id="PTHR35305:SF2">
    <property type="entry name" value="FAD-BINDING PROTEIN"/>
    <property type="match status" value="1"/>
</dbReference>
<feature type="domain" description="DUF7795" evidence="1">
    <location>
        <begin position="122"/>
        <end position="220"/>
    </location>
</feature>
<evidence type="ECO:0000313" key="3">
    <source>
        <dbReference type="Proteomes" id="UP001459277"/>
    </source>
</evidence>
<reference evidence="2 3" key="1">
    <citation type="submission" date="2024-01" db="EMBL/GenBank/DDBJ databases">
        <title>A telomere-to-telomere, gap-free genome of sweet tea (Lithocarpus litseifolius).</title>
        <authorList>
            <person name="Zhou J."/>
        </authorList>
    </citation>
    <scope>NUCLEOTIDE SEQUENCE [LARGE SCALE GENOMIC DNA]</scope>
    <source>
        <strain evidence="2">Zhou-2022a</strain>
        <tissue evidence="2">Leaf</tissue>
    </source>
</reference>
<protein>
    <recommendedName>
        <fullName evidence="1">DUF7795 domain-containing protein</fullName>
    </recommendedName>
</protein>
<gene>
    <name evidence="2" type="ORF">SO802_007499</name>
</gene>
<dbReference type="AlphaFoldDB" id="A0AAW2DTT3"/>
<dbReference type="InterPro" id="IPR056697">
    <property type="entry name" value="DUF7795"/>
</dbReference>
<dbReference type="EMBL" id="JAZDWU010000002">
    <property type="protein sequence ID" value="KAL0012391.1"/>
    <property type="molecule type" value="Genomic_DNA"/>
</dbReference>